<dbReference type="Gene3D" id="3.30.70.250">
    <property type="entry name" value="Malonyl-CoA ACP transacylase, ACP-binding"/>
    <property type="match status" value="1"/>
</dbReference>
<dbReference type="SUPFAM" id="SSF53901">
    <property type="entry name" value="Thiolase-like"/>
    <property type="match status" value="1"/>
</dbReference>
<dbReference type="Pfam" id="PF16197">
    <property type="entry name" value="KAsynt_C_assoc"/>
    <property type="match status" value="1"/>
</dbReference>
<proteinExistence type="predicted"/>
<evidence type="ECO:0000259" key="4">
    <source>
        <dbReference type="SMART" id="SM00827"/>
    </source>
</evidence>
<dbReference type="GO" id="GO:0006633">
    <property type="term" value="P:fatty acid biosynthetic process"/>
    <property type="evidence" value="ECO:0007669"/>
    <property type="project" value="TreeGrafter"/>
</dbReference>
<dbReference type="InterPro" id="IPR001227">
    <property type="entry name" value="Ac_transferase_dom_sf"/>
</dbReference>
<feature type="domain" description="Malonyl-CoA:ACP transacylase (MAT)" evidence="4">
    <location>
        <begin position="195"/>
        <end position="388"/>
    </location>
</feature>
<dbReference type="InterPro" id="IPR016035">
    <property type="entry name" value="Acyl_Trfase/lysoPLipase"/>
</dbReference>
<feature type="non-terminal residue" evidence="5">
    <location>
        <position position="388"/>
    </location>
</feature>
<dbReference type="Gene3D" id="3.30.70.3290">
    <property type="match status" value="1"/>
</dbReference>
<feature type="non-terminal residue" evidence="5">
    <location>
        <position position="1"/>
    </location>
</feature>
<dbReference type="Gene3D" id="3.40.366.10">
    <property type="entry name" value="Malonyl-Coenzyme A Acyl Carrier Protein, domain 2"/>
    <property type="match status" value="1"/>
</dbReference>
<dbReference type="SUPFAM" id="SSF55048">
    <property type="entry name" value="Probable ACP-binding domain of malonyl-CoA ACP transacylase"/>
    <property type="match status" value="1"/>
</dbReference>
<organism evidence="5">
    <name type="scientific">Streptomyces sp. ID05-A0083</name>
    <dbReference type="NCBI Taxonomy" id="516163"/>
    <lineage>
        <taxon>Bacteria</taxon>
        <taxon>Bacillati</taxon>
        <taxon>Actinomycetota</taxon>
        <taxon>Actinomycetes</taxon>
        <taxon>Kitasatosporales</taxon>
        <taxon>Streptomycetaceae</taxon>
        <taxon>Streptomyces</taxon>
    </lineage>
</organism>
<dbReference type="PANTHER" id="PTHR43775">
    <property type="entry name" value="FATTY ACID SYNTHASE"/>
    <property type="match status" value="1"/>
</dbReference>
<dbReference type="SMART" id="SM00827">
    <property type="entry name" value="PKS_AT"/>
    <property type="match status" value="1"/>
</dbReference>
<keyword evidence="2" id="KW-0511">Multifunctional enzyme</keyword>
<dbReference type="GO" id="GO:0004312">
    <property type="term" value="F:fatty acid synthase activity"/>
    <property type="evidence" value="ECO:0007669"/>
    <property type="project" value="TreeGrafter"/>
</dbReference>
<dbReference type="Gene3D" id="3.40.47.10">
    <property type="match status" value="1"/>
</dbReference>
<keyword evidence="3" id="KW-0012">Acyltransferase</keyword>
<dbReference type="InterPro" id="IPR016039">
    <property type="entry name" value="Thiolase-like"/>
</dbReference>
<accession>C4TBN3</accession>
<dbReference type="Pfam" id="PF00698">
    <property type="entry name" value="Acyl_transf_1"/>
    <property type="match status" value="1"/>
</dbReference>
<dbReference type="AlphaFoldDB" id="C4TBN3"/>
<sequence>HAQAAAGVAGIIKMVKAMEHGVLPRTLHVDAPSAQVDWSAGEVELLTEARQWPEAGRPRRAGISSFGISGTNAHVIIEAAPAPLAEEAAAEPGSDDDASAVRTPVVPWVLSARSREGLAAQAARLLTFAGERPDLDPVDIGFSLAASRAALEHRAAVIGHEREGMLRGLAALASDEPDTGVVRGSVRSGGGTAFLFSGQGAQRVGMGRELYEVFPVFAAAFDAVCAELDGHVDRPLREVVWSRADLLDRTEFTQAGLFAVEVALFRLLESWGVRPDFLAGHSIGEVAAAHVAGVFSLEDAARLVAARGRLMQALPAGGAMAAVQASEDEVVPLLDADRVAVAAVNGLESVVVSGTEAEVDRIVGHFSALGRKTSRLRVSHAFHSPLMD</sequence>
<evidence type="ECO:0000256" key="1">
    <source>
        <dbReference type="ARBA" id="ARBA00022679"/>
    </source>
</evidence>
<dbReference type="InterPro" id="IPR016036">
    <property type="entry name" value="Malonyl_transacylase_ACP-bd"/>
</dbReference>
<evidence type="ECO:0000256" key="3">
    <source>
        <dbReference type="ARBA" id="ARBA00023315"/>
    </source>
</evidence>
<dbReference type="Pfam" id="PF02801">
    <property type="entry name" value="Ketoacyl-synt_C"/>
    <property type="match status" value="1"/>
</dbReference>
<dbReference type="PANTHER" id="PTHR43775:SF51">
    <property type="entry name" value="INACTIVE PHENOLPHTHIOCEROL SYNTHESIS POLYKETIDE SYNTHASE TYPE I PKS1-RELATED"/>
    <property type="match status" value="1"/>
</dbReference>
<name>C4TBN3_9ACTN</name>
<reference evidence="5" key="1">
    <citation type="submission" date="2008-03" db="EMBL/GenBank/DDBJ databases">
        <title>Diversity of polyketide synthase genes in actinomycetes isolated from Indonesia.</title>
        <authorList>
            <person name="Komaki H."/>
            <person name="Yamamura H."/>
            <person name="Lisdiyanti P."/>
            <person name="Widyastuti Y."/>
            <person name="Ando K."/>
            <person name="Harayama S."/>
        </authorList>
    </citation>
    <scope>NUCLEOTIDE SEQUENCE</scope>
    <source>
        <strain evidence="5">ID05-A0083</strain>
    </source>
</reference>
<dbReference type="SUPFAM" id="SSF52151">
    <property type="entry name" value="FabD/lysophospholipase-like"/>
    <property type="match status" value="1"/>
</dbReference>
<dbReference type="EMBL" id="AB431632">
    <property type="protein sequence ID" value="BAH67669.1"/>
    <property type="molecule type" value="Genomic_DNA"/>
</dbReference>
<evidence type="ECO:0000313" key="5">
    <source>
        <dbReference type="EMBL" id="BAH67669.1"/>
    </source>
</evidence>
<dbReference type="InterPro" id="IPR032821">
    <property type="entry name" value="PKS_assoc"/>
</dbReference>
<evidence type="ECO:0000256" key="2">
    <source>
        <dbReference type="ARBA" id="ARBA00023268"/>
    </source>
</evidence>
<protein>
    <submittedName>
        <fullName evidence="5">Polyketide synthase</fullName>
    </submittedName>
</protein>
<dbReference type="InterPro" id="IPR014031">
    <property type="entry name" value="Ketoacyl_synth_C"/>
</dbReference>
<dbReference type="InterPro" id="IPR050091">
    <property type="entry name" value="PKS_NRPS_Biosynth_Enz"/>
</dbReference>
<keyword evidence="1" id="KW-0808">Transferase</keyword>
<dbReference type="InterPro" id="IPR014043">
    <property type="entry name" value="Acyl_transferase_dom"/>
</dbReference>